<dbReference type="Proteomes" id="UP000002431">
    <property type="component" value="Chromosome"/>
</dbReference>
<dbReference type="EMBL" id="CP000359">
    <property type="protein sequence ID" value="ABF45349.1"/>
    <property type="molecule type" value="Genomic_DNA"/>
</dbReference>
<gene>
    <name evidence="2" type="ordered locus">Dgeo_1050</name>
</gene>
<proteinExistence type="predicted"/>
<reference evidence="2" key="1">
    <citation type="submission" date="2006-04" db="EMBL/GenBank/DDBJ databases">
        <title>Complete sequence of chromosome of Deinococcus geothermalis DSM 11300.</title>
        <authorList>
            <consortium name="US DOE Joint Genome Institute"/>
            <person name="Copeland A."/>
            <person name="Lucas S."/>
            <person name="Lapidus A."/>
            <person name="Barry K."/>
            <person name="Detter J.C."/>
            <person name="Glavina del Rio T."/>
            <person name="Hammon N."/>
            <person name="Israni S."/>
            <person name="Dalin E."/>
            <person name="Tice H."/>
            <person name="Pitluck S."/>
            <person name="Brettin T."/>
            <person name="Bruce D."/>
            <person name="Han C."/>
            <person name="Tapia R."/>
            <person name="Saunders E."/>
            <person name="Gilna P."/>
            <person name="Schmutz J."/>
            <person name="Larimer F."/>
            <person name="Land M."/>
            <person name="Hauser L."/>
            <person name="Kyrpides N."/>
            <person name="Kim E."/>
            <person name="Daly M.J."/>
            <person name="Fredrickson J.K."/>
            <person name="Makarova K.S."/>
            <person name="Gaidamakova E.K."/>
            <person name="Zhai M."/>
            <person name="Richardson P."/>
        </authorList>
    </citation>
    <scope>NUCLEOTIDE SEQUENCE</scope>
    <source>
        <strain evidence="2">DSM 11300</strain>
    </source>
</reference>
<dbReference type="HOGENOM" id="CLU_2715682_0_0_0"/>
<feature type="region of interest" description="Disordered" evidence="1">
    <location>
        <begin position="16"/>
        <end position="46"/>
    </location>
</feature>
<evidence type="ECO:0000256" key="1">
    <source>
        <dbReference type="SAM" id="MobiDB-lite"/>
    </source>
</evidence>
<protein>
    <submittedName>
        <fullName evidence="2">Uncharacterized protein</fullName>
    </submittedName>
</protein>
<organism evidence="2 3">
    <name type="scientific">Deinococcus geothermalis (strain DSM 11300 / CIP 105573 / AG-3a)</name>
    <dbReference type="NCBI Taxonomy" id="319795"/>
    <lineage>
        <taxon>Bacteria</taxon>
        <taxon>Thermotogati</taxon>
        <taxon>Deinococcota</taxon>
        <taxon>Deinococci</taxon>
        <taxon>Deinococcales</taxon>
        <taxon>Deinococcaceae</taxon>
        <taxon>Deinococcus</taxon>
    </lineage>
</organism>
<dbReference type="AlphaFoldDB" id="Q1IZI5"/>
<keyword evidence="3" id="KW-1185">Reference proteome</keyword>
<sequence length="72" mass="7811">MPAFCQMTLFSARPARDARAHAGKGHGGTQTGSIAEGERCSSATEEARGRRWKVCRNCSSTFGVKLTFFPKC</sequence>
<name>Q1IZI5_DEIGD</name>
<evidence type="ECO:0000313" key="2">
    <source>
        <dbReference type="EMBL" id="ABF45349.1"/>
    </source>
</evidence>
<dbReference type="KEGG" id="dge:Dgeo_1050"/>
<evidence type="ECO:0000313" key="3">
    <source>
        <dbReference type="Proteomes" id="UP000002431"/>
    </source>
</evidence>
<dbReference type="STRING" id="319795.Dgeo_1050"/>
<accession>Q1IZI5</accession>